<proteinExistence type="predicted"/>
<comment type="caution">
    <text evidence="3">The sequence shown here is derived from an EMBL/GenBank/DDBJ whole genome shotgun (WGS) entry which is preliminary data.</text>
</comment>
<gene>
    <name evidence="3" type="ORF">ALQ04_00511</name>
</gene>
<accession>A0A3M4LJF4</accession>
<feature type="transmembrane region" description="Helical" evidence="2">
    <location>
        <begin position="6"/>
        <end position="25"/>
    </location>
</feature>
<feature type="region of interest" description="Disordered" evidence="1">
    <location>
        <begin position="36"/>
        <end position="67"/>
    </location>
</feature>
<keyword evidence="2" id="KW-0812">Transmembrane</keyword>
<dbReference type="EMBL" id="RBRE01000085">
    <property type="protein sequence ID" value="RMQ41622.1"/>
    <property type="molecule type" value="Genomic_DNA"/>
</dbReference>
<evidence type="ECO:0000256" key="2">
    <source>
        <dbReference type="SAM" id="Phobius"/>
    </source>
</evidence>
<evidence type="ECO:0000313" key="3">
    <source>
        <dbReference type="EMBL" id="RMQ41622.1"/>
    </source>
</evidence>
<evidence type="ECO:0000313" key="4">
    <source>
        <dbReference type="Proteomes" id="UP000277236"/>
    </source>
</evidence>
<dbReference type="Proteomes" id="UP000277236">
    <property type="component" value="Unassembled WGS sequence"/>
</dbReference>
<sequence>MDIQDLRGLGTLVVAIAFIGMSLWVSSSKRNQEFAEARMAPFADEPQPLSTDAKPEAEQPVVRSNQP</sequence>
<evidence type="ECO:0000256" key="1">
    <source>
        <dbReference type="SAM" id="MobiDB-lite"/>
    </source>
</evidence>
<keyword evidence="2" id="KW-1133">Transmembrane helix</keyword>
<dbReference type="OrthoDB" id="6402501at2"/>
<protein>
    <submittedName>
        <fullName evidence="3">Cytochrome c oxidase, cbb3-type, CcoQ subunit</fullName>
    </submittedName>
</protein>
<organism evidence="3 4">
    <name type="scientific">Pseudomonas cichorii</name>
    <dbReference type="NCBI Taxonomy" id="36746"/>
    <lineage>
        <taxon>Bacteria</taxon>
        <taxon>Pseudomonadati</taxon>
        <taxon>Pseudomonadota</taxon>
        <taxon>Gammaproteobacteria</taxon>
        <taxon>Pseudomonadales</taxon>
        <taxon>Pseudomonadaceae</taxon>
        <taxon>Pseudomonas</taxon>
    </lineage>
</organism>
<dbReference type="RefSeq" id="WP_122317947.1">
    <property type="nucleotide sequence ID" value="NZ_RBRE01000085.1"/>
</dbReference>
<keyword evidence="2" id="KW-0472">Membrane</keyword>
<name>A0A3M4LJF4_PSECI</name>
<dbReference type="AlphaFoldDB" id="A0A3M4LJF4"/>
<reference evidence="3 4" key="1">
    <citation type="submission" date="2018-08" db="EMBL/GenBank/DDBJ databases">
        <title>Recombination of ecologically and evolutionarily significant loci maintains genetic cohesion in the Pseudomonas syringae species complex.</title>
        <authorList>
            <person name="Dillon M."/>
            <person name="Thakur S."/>
            <person name="Almeida R.N.D."/>
            <person name="Weir B.S."/>
            <person name="Guttman D.S."/>
        </authorList>
    </citation>
    <scope>NUCLEOTIDE SEQUENCE [LARGE SCALE GENOMIC DNA]</scope>
    <source>
        <strain evidence="3 4">ICMP 3353</strain>
    </source>
</reference>